<keyword evidence="6 8" id="KW-0472">Membrane</keyword>
<dbReference type="Gene3D" id="2.60.40.10">
    <property type="entry name" value="Immunoglobulins"/>
    <property type="match status" value="1"/>
</dbReference>
<dbReference type="SUPFAM" id="SSF82895">
    <property type="entry name" value="TSP-1 type 1 repeat"/>
    <property type="match status" value="1"/>
</dbReference>
<dbReference type="InterPro" id="IPR007110">
    <property type="entry name" value="Ig-like_dom"/>
</dbReference>
<reference evidence="10" key="1">
    <citation type="submission" date="2021-12" db="EMBL/GenBank/DDBJ databases">
        <authorList>
            <person name="King R."/>
        </authorList>
    </citation>
    <scope>NUCLEOTIDE SEQUENCE</scope>
</reference>
<name>A0A9N9WJT1_9NEOP</name>
<keyword evidence="11" id="KW-1185">Reference proteome</keyword>
<evidence type="ECO:0000256" key="3">
    <source>
        <dbReference type="ARBA" id="ARBA00022692"/>
    </source>
</evidence>
<dbReference type="InterPro" id="IPR039311">
    <property type="entry name" value="FAM187A/B"/>
</dbReference>
<evidence type="ECO:0000256" key="7">
    <source>
        <dbReference type="ARBA" id="ARBA00023180"/>
    </source>
</evidence>
<evidence type="ECO:0000256" key="6">
    <source>
        <dbReference type="ARBA" id="ARBA00023136"/>
    </source>
</evidence>
<dbReference type="InterPro" id="IPR003598">
    <property type="entry name" value="Ig_sub2"/>
</dbReference>
<dbReference type="InterPro" id="IPR036383">
    <property type="entry name" value="TSP1_rpt_sf"/>
</dbReference>
<evidence type="ECO:0000256" key="5">
    <source>
        <dbReference type="ARBA" id="ARBA00022989"/>
    </source>
</evidence>
<dbReference type="PANTHER" id="PTHR32178">
    <property type="entry name" value="FAM187"/>
    <property type="match status" value="1"/>
</dbReference>
<evidence type="ECO:0000313" key="10">
    <source>
        <dbReference type="EMBL" id="CAG9795979.1"/>
    </source>
</evidence>
<evidence type="ECO:0000256" key="4">
    <source>
        <dbReference type="ARBA" id="ARBA00022729"/>
    </source>
</evidence>
<gene>
    <name evidence="10" type="ORF">DIATSA_LOCUS13206</name>
</gene>
<feature type="domain" description="Ig-like" evidence="9">
    <location>
        <begin position="46"/>
        <end position="126"/>
    </location>
</feature>
<comment type="subcellular location">
    <subcellularLocation>
        <location evidence="1">Membrane</location>
        <topology evidence="1">Single-pass type I membrane protein</topology>
    </subcellularLocation>
</comment>
<dbReference type="PROSITE" id="PS50835">
    <property type="entry name" value="IG_LIKE"/>
    <property type="match status" value="1"/>
</dbReference>
<proteinExistence type="inferred from homology"/>
<evidence type="ECO:0000259" key="9">
    <source>
        <dbReference type="PROSITE" id="PS50835"/>
    </source>
</evidence>
<evidence type="ECO:0000256" key="8">
    <source>
        <dbReference type="SAM" id="Phobius"/>
    </source>
</evidence>
<evidence type="ECO:0000313" key="11">
    <source>
        <dbReference type="Proteomes" id="UP001153714"/>
    </source>
</evidence>
<dbReference type="OrthoDB" id="6434091at2759"/>
<accession>A0A9N9WJT1</accession>
<reference evidence="10" key="2">
    <citation type="submission" date="2022-10" db="EMBL/GenBank/DDBJ databases">
        <authorList>
            <consortium name="ENA_rothamsted_submissions"/>
            <consortium name="culmorum"/>
            <person name="King R."/>
        </authorList>
    </citation>
    <scope>NUCLEOTIDE SEQUENCE</scope>
</reference>
<dbReference type="SUPFAM" id="SSF48726">
    <property type="entry name" value="Immunoglobulin"/>
    <property type="match status" value="1"/>
</dbReference>
<protein>
    <recommendedName>
        <fullName evidence="9">Ig-like domain-containing protein</fullName>
    </recommendedName>
</protein>
<dbReference type="AlphaFoldDB" id="A0A9N9WJT1"/>
<dbReference type="EMBL" id="OU893339">
    <property type="protein sequence ID" value="CAG9795979.1"/>
    <property type="molecule type" value="Genomic_DNA"/>
</dbReference>
<dbReference type="Gene3D" id="2.20.100.10">
    <property type="entry name" value="Thrombospondin type-1 (TSP1) repeat"/>
    <property type="match status" value="1"/>
</dbReference>
<evidence type="ECO:0000256" key="2">
    <source>
        <dbReference type="ARBA" id="ARBA00008727"/>
    </source>
</evidence>
<sequence length="413" mass="46592">MNKAEIRRRRNVNEKWEFETDDDLEYLTGHLTRSGGLGAVYQSPLEGALVTLACTLCVAPDERNLLRWLRSQSLESPFELMVPKYHMVVQDNGDLTIHGARLEDSGVYQCSIGNSVGGIVILEVIDSSHGFSVVKPLTTRGVHPTPSIYIQMGNIPLLVYTAWSPWSECSVCGKVGRRRRYGTCLLKINEVVEAEEINSLHKKDVLSEKSMQLLEAFPDGIPCQSRHLPQTLRNIANISQRRNEIMLGLCKVKCTPSTIFEVRSTRGVLLERANNNDGVYSLWQGVPMPAPKFRAEIVFAVRDEPLNITCPGLSLRDIPVCWRVGTKTFNPRTVDRETGGRVHLNARDQLVFSTVNCWQRDVLLGTVKLITWEGTQLRWNHHVLLVVLLSVAVITLRILDKITRDKRRSLGMM</sequence>
<evidence type="ECO:0000256" key="1">
    <source>
        <dbReference type="ARBA" id="ARBA00004479"/>
    </source>
</evidence>
<comment type="similarity">
    <text evidence="2">Belongs to the FAM187 family.</text>
</comment>
<dbReference type="InterPro" id="IPR036179">
    <property type="entry name" value="Ig-like_dom_sf"/>
</dbReference>
<keyword evidence="4" id="KW-0732">Signal</keyword>
<dbReference type="InterPro" id="IPR013783">
    <property type="entry name" value="Ig-like_fold"/>
</dbReference>
<keyword evidence="3 8" id="KW-0812">Transmembrane</keyword>
<organism evidence="10 11">
    <name type="scientific">Diatraea saccharalis</name>
    <name type="common">sugarcane borer</name>
    <dbReference type="NCBI Taxonomy" id="40085"/>
    <lineage>
        <taxon>Eukaryota</taxon>
        <taxon>Metazoa</taxon>
        <taxon>Ecdysozoa</taxon>
        <taxon>Arthropoda</taxon>
        <taxon>Hexapoda</taxon>
        <taxon>Insecta</taxon>
        <taxon>Pterygota</taxon>
        <taxon>Neoptera</taxon>
        <taxon>Endopterygota</taxon>
        <taxon>Lepidoptera</taxon>
        <taxon>Glossata</taxon>
        <taxon>Ditrysia</taxon>
        <taxon>Pyraloidea</taxon>
        <taxon>Crambidae</taxon>
        <taxon>Crambinae</taxon>
        <taxon>Diatraea</taxon>
    </lineage>
</organism>
<dbReference type="CDD" id="cd00096">
    <property type="entry name" value="Ig"/>
    <property type="match status" value="1"/>
</dbReference>
<keyword evidence="5 8" id="KW-1133">Transmembrane helix</keyword>
<dbReference type="Proteomes" id="UP001153714">
    <property type="component" value="Chromosome 8"/>
</dbReference>
<feature type="transmembrane region" description="Helical" evidence="8">
    <location>
        <begin position="379"/>
        <end position="399"/>
    </location>
</feature>
<dbReference type="SMART" id="SM00408">
    <property type="entry name" value="IGc2"/>
    <property type="match status" value="1"/>
</dbReference>
<dbReference type="PANTHER" id="PTHR32178:SF6">
    <property type="entry name" value="IG-LIKE DOMAIN-CONTAINING PROTEIN"/>
    <property type="match status" value="1"/>
</dbReference>
<keyword evidence="7" id="KW-0325">Glycoprotein</keyword>
<dbReference type="GO" id="GO:0016020">
    <property type="term" value="C:membrane"/>
    <property type="evidence" value="ECO:0007669"/>
    <property type="project" value="UniProtKB-SubCell"/>
</dbReference>